<evidence type="ECO:0000313" key="8">
    <source>
        <dbReference type="Proteomes" id="UP000034805"/>
    </source>
</evidence>
<dbReference type="Pfam" id="PF25413">
    <property type="entry name" value="Rossman_Mical"/>
    <property type="match status" value="1"/>
</dbReference>
<dbReference type="Pfam" id="PF00307">
    <property type="entry name" value="CH"/>
    <property type="match status" value="1"/>
</dbReference>
<evidence type="ECO:0000256" key="5">
    <source>
        <dbReference type="SAM" id="MobiDB-lite"/>
    </source>
</evidence>
<accession>A0A0P7UZ75</accession>
<dbReference type="EMBL" id="JARO02001938">
    <property type="protein sequence ID" value="KPP74021.1"/>
    <property type="molecule type" value="Genomic_DNA"/>
</dbReference>
<dbReference type="SUPFAM" id="SSF47576">
    <property type="entry name" value="Calponin-homology domain, CH-domain"/>
    <property type="match status" value="1"/>
</dbReference>
<dbReference type="SUPFAM" id="SSF51905">
    <property type="entry name" value="FAD/NAD(P)-binding domain"/>
    <property type="match status" value="1"/>
</dbReference>
<comment type="caution">
    <text evidence="7">The sequence shown here is derived from an EMBL/GenBank/DDBJ whole genome shotgun (WGS) entry which is preliminary data.</text>
</comment>
<evidence type="ECO:0000256" key="4">
    <source>
        <dbReference type="ARBA" id="ARBA00023242"/>
    </source>
</evidence>
<dbReference type="PROSITE" id="PS50021">
    <property type="entry name" value="CH"/>
    <property type="match status" value="1"/>
</dbReference>
<feature type="compositionally biased region" description="Basic and acidic residues" evidence="5">
    <location>
        <begin position="575"/>
        <end position="588"/>
    </location>
</feature>
<dbReference type="GO" id="GO:0005737">
    <property type="term" value="C:cytoplasm"/>
    <property type="evidence" value="ECO:0007669"/>
    <property type="project" value="UniProtKB-SubCell"/>
</dbReference>
<dbReference type="GO" id="GO:0005634">
    <property type="term" value="C:nucleus"/>
    <property type="evidence" value="ECO:0007669"/>
    <property type="project" value="UniProtKB-SubCell"/>
</dbReference>
<dbReference type="Gene3D" id="3.50.50.60">
    <property type="entry name" value="FAD/NAD(P)-binding domain"/>
    <property type="match status" value="2"/>
</dbReference>
<evidence type="ECO:0000256" key="1">
    <source>
        <dbReference type="ARBA" id="ARBA00004123"/>
    </source>
</evidence>
<dbReference type="Pfam" id="PF01494">
    <property type="entry name" value="FAD_binding_3"/>
    <property type="match status" value="1"/>
</dbReference>
<dbReference type="PANTHER" id="PTHR23167:SF39">
    <property type="entry name" value="[F-ACTIN]-MONOOXYGENASE MICAL2"/>
    <property type="match status" value="1"/>
</dbReference>
<sequence>MGETEDEKSSQAGQLFENFVQASTCKGTLQAFNILCRQLELDPSDHRNFYNRLKAKVTSWKAKGLWSKLDKRAVHKEYKKGKACIGTKCLIIGGGPCGLRTAIELALLGAKAVVIEKRDTFSRNNVLHLWPYTIHDLRGLGAKKFYGKFCAGSIDHISIRQLQLMLLKIALIVGVEIHVNVEFIKLLEPPEDQENEVIVGADGRRNTLEGFRRKEFRGKLAIAITANFINRNTTAEAKVEEISGVAFIFNQKFFLELKEETGIDLENIVYYKDNTHYFVMTAKKQSLLDKGVIVNDYIDTEMLLSGENVNQEALLSYAREAADFGTNYQLPSLDYAMNHYGQPDVAMFDFTCMYASENAALVRERFGHRLLVALVGDSLLEHMYLEESLYRLLPQTTPENITKNFEQYTIDPGTRYPNLNSSCVRPHQVRHLYITGELQPCTLERSASVSRPVNLARRESEVRPSRLLTWCQKHTEGYRNVDVCDLTSSWKSGLALCALIHSFRADLIDFDSLIEEDCAKNNQLAFNIAEREFGISPITTGTEMAANQGPDKLSMVMYLSKFYEMFRGAPLPAADSRRETNENREDYSGKPANSIYNLKNLSLPRKRIPKGDHKSEDNDSSKRRRKFSNYLEEATNLSSQNANSAPESGELLKENKVKFMATQLLAKFEENAASCSLRRQVRHYLNPLLLR</sequence>
<dbReference type="InterPro" id="IPR036872">
    <property type="entry name" value="CH_dom_sf"/>
</dbReference>
<keyword evidence="3" id="KW-0963">Cytoplasm</keyword>
<dbReference type="Proteomes" id="UP000034805">
    <property type="component" value="Unassembled WGS sequence"/>
</dbReference>
<dbReference type="GO" id="GO:0071949">
    <property type="term" value="F:FAD binding"/>
    <property type="evidence" value="ECO:0007669"/>
    <property type="project" value="InterPro"/>
</dbReference>
<dbReference type="InterPro" id="IPR001715">
    <property type="entry name" value="CH_dom"/>
</dbReference>
<feature type="region of interest" description="Disordered" evidence="5">
    <location>
        <begin position="574"/>
        <end position="595"/>
    </location>
</feature>
<dbReference type="InterPro" id="IPR057494">
    <property type="entry name" value="Rossman_Mical"/>
</dbReference>
<dbReference type="InterPro" id="IPR050540">
    <property type="entry name" value="F-actin_Monoox_Mical"/>
</dbReference>
<dbReference type="STRING" id="113540.ENSSFOP00015022113"/>
<dbReference type="AlphaFoldDB" id="A0A0P7UZ75"/>
<dbReference type="Gene3D" id="1.10.418.10">
    <property type="entry name" value="Calponin-like domain"/>
    <property type="match status" value="1"/>
</dbReference>
<reference evidence="7 8" key="1">
    <citation type="submission" date="2015-08" db="EMBL/GenBank/DDBJ databases">
        <title>The genome of the Asian arowana (Scleropages formosus).</title>
        <authorList>
            <person name="Tan M.H."/>
            <person name="Gan H.M."/>
            <person name="Croft L.J."/>
            <person name="Austin C.M."/>
        </authorList>
    </citation>
    <scope>NUCLEOTIDE SEQUENCE [LARGE SCALE GENOMIC DNA]</scope>
    <source>
        <strain evidence="7">Aro1</strain>
    </source>
</reference>
<feature type="region of interest" description="Disordered" evidence="5">
    <location>
        <begin position="605"/>
        <end position="624"/>
    </location>
</feature>
<proteinExistence type="predicted"/>
<dbReference type="SMART" id="SM00033">
    <property type="entry name" value="CH"/>
    <property type="match status" value="1"/>
</dbReference>
<name>A0A0P7UZ75_SCLFO</name>
<keyword evidence="4" id="KW-0539">Nucleus</keyword>
<comment type="subcellular location">
    <subcellularLocation>
        <location evidence="2">Cytoplasm</location>
    </subcellularLocation>
    <subcellularLocation>
        <location evidence="1">Nucleus</location>
    </subcellularLocation>
</comment>
<evidence type="ECO:0000313" key="7">
    <source>
        <dbReference type="EMBL" id="KPP74021.1"/>
    </source>
</evidence>
<dbReference type="InterPro" id="IPR002938">
    <property type="entry name" value="FAD-bd"/>
</dbReference>
<evidence type="ECO:0000259" key="6">
    <source>
        <dbReference type="PROSITE" id="PS50021"/>
    </source>
</evidence>
<dbReference type="InterPro" id="IPR036188">
    <property type="entry name" value="FAD/NAD-bd_sf"/>
</dbReference>
<evidence type="ECO:0000256" key="3">
    <source>
        <dbReference type="ARBA" id="ARBA00022490"/>
    </source>
</evidence>
<gene>
    <name evidence="7" type="ORF">Z043_106855</name>
</gene>
<dbReference type="PANTHER" id="PTHR23167">
    <property type="entry name" value="CALPONIN HOMOLOGY DOMAIN-CONTAINING PROTEIN DDB_G0272472-RELATED"/>
    <property type="match status" value="1"/>
</dbReference>
<organism evidence="7 8">
    <name type="scientific">Scleropages formosus</name>
    <name type="common">Asian bonytongue</name>
    <name type="synonym">Osteoglossum formosum</name>
    <dbReference type="NCBI Taxonomy" id="113540"/>
    <lineage>
        <taxon>Eukaryota</taxon>
        <taxon>Metazoa</taxon>
        <taxon>Chordata</taxon>
        <taxon>Craniata</taxon>
        <taxon>Vertebrata</taxon>
        <taxon>Euteleostomi</taxon>
        <taxon>Actinopterygii</taxon>
        <taxon>Neopterygii</taxon>
        <taxon>Teleostei</taxon>
        <taxon>Osteoglossocephala</taxon>
        <taxon>Osteoglossomorpha</taxon>
        <taxon>Osteoglossiformes</taxon>
        <taxon>Osteoglossidae</taxon>
        <taxon>Scleropages</taxon>
    </lineage>
</organism>
<feature type="domain" description="Calponin-homology (CH)" evidence="6">
    <location>
        <begin position="461"/>
        <end position="567"/>
    </location>
</feature>
<feature type="compositionally biased region" description="Basic and acidic residues" evidence="5">
    <location>
        <begin position="609"/>
        <end position="621"/>
    </location>
</feature>
<evidence type="ECO:0000256" key="2">
    <source>
        <dbReference type="ARBA" id="ARBA00004496"/>
    </source>
</evidence>
<protein>
    <recommendedName>
        <fullName evidence="6">Calponin-homology (CH) domain-containing protein</fullName>
    </recommendedName>
</protein>